<dbReference type="RefSeq" id="WP_307724575.1">
    <property type="nucleotide sequence ID" value="NZ_AZDT01000064.1"/>
</dbReference>
<organism evidence="1 2">
    <name type="scientific">Levilactobacillus namurensis DSM 19117</name>
    <dbReference type="NCBI Taxonomy" id="1423773"/>
    <lineage>
        <taxon>Bacteria</taxon>
        <taxon>Bacillati</taxon>
        <taxon>Bacillota</taxon>
        <taxon>Bacilli</taxon>
        <taxon>Lactobacillales</taxon>
        <taxon>Lactobacillaceae</taxon>
        <taxon>Levilactobacillus</taxon>
    </lineage>
</organism>
<dbReference type="Proteomes" id="UP000051162">
    <property type="component" value="Unassembled WGS sequence"/>
</dbReference>
<keyword evidence="2" id="KW-1185">Reference proteome</keyword>
<evidence type="ECO:0000313" key="2">
    <source>
        <dbReference type="Proteomes" id="UP000051162"/>
    </source>
</evidence>
<gene>
    <name evidence="1" type="ORF">FD30_GL000948</name>
</gene>
<dbReference type="InterPro" id="IPR029068">
    <property type="entry name" value="Glyas_Bleomycin-R_OHBP_Dase"/>
</dbReference>
<dbReference type="PATRIC" id="fig|1423773.3.peg.974"/>
<dbReference type="Gene3D" id="3.10.180.10">
    <property type="entry name" value="2,3-Dihydroxybiphenyl 1,2-Dioxygenase, domain 1"/>
    <property type="match status" value="1"/>
</dbReference>
<evidence type="ECO:0008006" key="3">
    <source>
        <dbReference type="Google" id="ProtNLM"/>
    </source>
</evidence>
<name>A0A0R1JNI4_9LACO</name>
<reference evidence="1 2" key="1">
    <citation type="journal article" date="2015" name="Genome Announc.">
        <title>Expanding the biotechnology potential of lactobacilli through comparative genomics of 213 strains and associated genera.</title>
        <authorList>
            <person name="Sun Z."/>
            <person name="Harris H.M."/>
            <person name="McCann A."/>
            <person name="Guo C."/>
            <person name="Argimon S."/>
            <person name="Zhang W."/>
            <person name="Yang X."/>
            <person name="Jeffery I.B."/>
            <person name="Cooney J.C."/>
            <person name="Kagawa T.F."/>
            <person name="Liu W."/>
            <person name="Song Y."/>
            <person name="Salvetti E."/>
            <person name="Wrobel A."/>
            <person name="Rasinkangas P."/>
            <person name="Parkhill J."/>
            <person name="Rea M.C."/>
            <person name="O'Sullivan O."/>
            <person name="Ritari J."/>
            <person name="Douillard F.P."/>
            <person name="Paul Ross R."/>
            <person name="Yang R."/>
            <person name="Briner A.E."/>
            <person name="Felis G.E."/>
            <person name="de Vos W.M."/>
            <person name="Barrangou R."/>
            <person name="Klaenhammer T.R."/>
            <person name="Caufield P.W."/>
            <person name="Cui Y."/>
            <person name="Zhang H."/>
            <person name="O'Toole P.W."/>
        </authorList>
    </citation>
    <scope>NUCLEOTIDE SEQUENCE [LARGE SCALE GENOMIC DNA]</scope>
    <source>
        <strain evidence="1 2">DSM 19117</strain>
    </source>
</reference>
<dbReference type="GeneID" id="84782026"/>
<dbReference type="AlphaFoldDB" id="A0A0R1JNI4"/>
<dbReference type="STRING" id="1423773.FD30_GL000948"/>
<sequence>MQAKMIPYLEFENAKEALAYYQGVFGATNVYRVSPTADEAEQYGLEPDVDLDQLTMIGGFQILGLDVQCADALMGRPTSSTLISLMIQVDEDDSEAVKALTGLYQRLVKSDVKVISPFTTQRQGGQDGADRRRLRNYLDLARRGQSGHGDCYPRLIKIISVSGVRH</sequence>
<dbReference type="SUPFAM" id="SSF54593">
    <property type="entry name" value="Glyoxalase/Bleomycin resistance protein/Dihydroxybiphenyl dioxygenase"/>
    <property type="match status" value="1"/>
</dbReference>
<protein>
    <recommendedName>
        <fullName evidence="3">PhnB-like domain-containing protein</fullName>
    </recommendedName>
</protein>
<evidence type="ECO:0000313" key="1">
    <source>
        <dbReference type="EMBL" id="KRK72997.1"/>
    </source>
</evidence>
<accession>A0A0R1JNI4</accession>
<proteinExistence type="predicted"/>
<comment type="caution">
    <text evidence="1">The sequence shown here is derived from an EMBL/GenBank/DDBJ whole genome shotgun (WGS) entry which is preliminary data.</text>
</comment>
<dbReference type="EMBL" id="AZDT01000064">
    <property type="protein sequence ID" value="KRK72997.1"/>
    <property type="molecule type" value="Genomic_DNA"/>
</dbReference>